<dbReference type="Proteomes" id="UP000033924">
    <property type="component" value="Unassembled WGS sequence"/>
</dbReference>
<evidence type="ECO:0000313" key="3">
    <source>
        <dbReference type="EMBL" id="AXF77452.1"/>
    </source>
</evidence>
<feature type="domain" description="Baseplate J-like C-terminal" evidence="2">
    <location>
        <begin position="211"/>
        <end position="291"/>
    </location>
</feature>
<dbReference type="Proteomes" id="UP000264980">
    <property type="component" value="Chromosome"/>
</dbReference>
<dbReference type="InterPro" id="IPR014507">
    <property type="entry name" value="Baseplate_assembly_J_pred"/>
</dbReference>
<dbReference type="RefSeq" id="WP_016193203.1">
    <property type="nucleotide sequence ID" value="NZ_CP013970.1"/>
</dbReference>
<dbReference type="InterPro" id="IPR052726">
    <property type="entry name" value="Phage_Baseplate_Hub"/>
</dbReference>
<feature type="domain" description="Baseplate J-like central" evidence="1">
    <location>
        <begin position="133"/>
        <end position="204"/>
    </location>
</feature>
<evidence type="ECO:0000313" key="5">
    <source>
        <dbReference type="Proteomes" id="UP000033924"/>
    </source>
</evidence>
<dbReference type="EMBL" id="CP013970">
    <property type="protein sequence ID" value="AXF77452.1"/>
    <property type="molecule type" value="Genomic_DNA"/>
</dbReference>
<dbReference type="Pfam" id="PF26079">
    <property type="entry name" value="Baseplate_J_C"/>
    <property type="match status" value="1"/>
</dbReference>
<reference evidence="4 5" key="1">
    <citation type="submission" date="2015-01" db="EMBL/GenBank/DDBJ databases">
        <title>Erwinia tracheiphila.</title>
        <authorList>
            <person name="Shapiro L.R."/>
        </authorList>
    </citation>
    <scope>NUCLEOTIDE SEQUENCE [LARGE SCALE GENOMIC DNA]</scope>
    <source>
        <strain evidence="4 5">BuffGH</strain>
    </source>
</reference>
<dbReference type="InterPro" id="IPR058530">
    <property type="entry name" value="Baseplate_J-like_C"/>
</dbReference>
<dbReference type="PANTHER" id="PTHR35862">
    <property type="entry name" value="FELS-2 PROPHAGE PROTEIN"/>
    <property type="match status" value="1"/>
</dbReference>
<evidence type="ECO:0000313" key="4">
    <source>
        <dbReference type="EMBL" id="KKF35835.1"/>
    </source>
</evidence>
<keyword evidence="5" id="KW-1185">Reference proteome</keyword>
<dbReference type="Pfam" id="PF26078">
    <property type="entry name" value="Baseplate_J_M"/>
    <property type="match status" value="1"/>
</dbReference>
<dbReference type="PIRSF" id="PIRSF020481">
    <property type="entry name" value="BAP"/>
    <property type="match status" value="1"/>
</dbReference>
<evidence type="ECO:0000259" key="2">
    <source>
        <dbReference type="Pfam" id="PF26079"/>
    </source>
</evidence>
<evidence type="ECO:0000313" key="6">
    <source>
        <dbReference type="Proteomes" id="UP000264980"/>
    </source>
</evidence>
<dbReference type="STRING" id="65700.SY86_11010"/>
<accession>A0A0M2K8X2</accession>
<evidence type="ECO:0000259" key="1">
    <source>
        <dbReference type="Pfam" id="PF26078"/>
    </source>
</evidence>
<dbReference type="EMBL" id="JXNU01000003">
    <property type="protein sequence ID" value="KKF35835.1"/>
    <property type="molecule type" value="Genomic_DNA"/>
</dbReference>
<reference evidence="3 6" key="2">
    <citation type="submission" date="2016-01" db="EMBL/GenBank/DDBJ databases">
        <authorList>
            <person name="Oliw E.H."/>
        </authorList>
    </citation>
    <scope>NUCLEOTIDE SEQUENCE [LARGE SCALE GENOMIC DNA]</scope>
    <source>
        <strain evidence="3 6">MDcuke</strain>
    </source>
</reference>
<dbReference type="PANTHER" id="PTHR35862:SF1">
    <property type="entry name" value="FELS-2 PROPHAGE PROTEIN"/>
    <property type="match status" value="1"/>
</dbReference>
<sequence>MATVDLSQLPQPQIIEAMDFEAILSEVKAAMVAAFPQAQQASVTAALELESEPLNIIAQVIAYRVMVLMQRINDGAAACMLSHAVSSDLDNLAGNLGTERLIITPATATTDAVTENDSALRLRAQAAFDGLSVAGPTGAYEYFARSASGQAADAKATSPSPAVVIVSVLSTEGDGTASDELLATVNQALSADDRRPVGDRLIVQSAEIVNYKIDALLYFYPGPESEPIHAAAQAVLQSWLSQQGRIGRNVARSAIIAALHVQGVQRVELLEPASDIVIDDTQAARCESFTITEGGTDE</sequence>
<dbReference type="AlphaFoldDB" id="A0A0M2K8X2"/>
<organism evidence="4 5">
    <name type="scientific">Erwinia tracheiphila</name>
    <dbReference type="NCBI Taxonomy" id="65700"/>
    <lineage>
        <taxon>Bacteria</taxon>
        <taxon>Pseudomonadati</taxon>
        <taxon>Pseudomonadota</taxon>
        <taxon>Gammaproteobacteria</taxon>
        <taxon>Enterobacterales</taxon>
        <taxon>Erwiniaceae</taxon>
        <taxon>Erwinia</taxon>
    </lineage>
</organism>
<gene>
    <name evidence="3" type="ORF">AV903_17675</name>
    <name evidence="4" type="ORF">SY86_11010</name>
</gene>
<protein>
    <submittedName>
        <fullName evidence="4">Baseplate assembly protein</fullName>
    </submittedName>
</protein>
<dbReference type="PATRIC" id="fig|65700.7.peg.2784"/>
<dbReference type="InterPro" id="IPR058531">
    <property type="entry name" value="Baseplate_J_M"/>
</dbReference>
<proteinExistence type="predicted"/>
<name>A0A0M2K8X2_9GAMM</name>